<dbReference type="OrthoDB" id="10581623at2759"/>
<evidence type="ECO:0000313" key="2">
    <source>
        <dbReference type="EMBL" id="CAD7637913.1"/>
    </source>
</evidence>
<gene>
    <name evidence="2" type="ORF">ONB1V03_LOCUS1096</name>
</gene>
<reference evidence="2" key="1">
    <citation type="submission" date="2020-11" db="EMBL/GenBank/DDBJ databases">
        <authorList>
            <person name="Tran Van P."/>
        </authorList>
    </citation>
    <scope>NUCLEOTIDE SEQUENCE</scope>
</reference>
<dbReference type="AlphaFoldDB" id="A0A7R9Q9S7"/>
<name>A0A7R9Q9S7_9ACAR</name>
<organism evidence="2">
    <name type="scientific">Oppiella nova</name>
    <dbReference type="NCBI Taxonomy" id="334625"/>
    <lineage>
        <taxon>Eukaryota</taxon>
        <taxon>Metazoa</taxon>
        <taxon>Ecdysozoa</taxon>
        <taxon>Arthropoda</taxon>
        <taxon>Chelicerata</taxon>
        <taxon>Arachnida</taxon>
        <taxon>Acari</taxon>
        <taxon>Acariformes</taxon>
        <taxon>Sarcoptiformes</taxon>
        <taxon>Oribatida</taxon>
        <taxon>Brachypylina</taxon>
        <taxon>Oppioidea</taxon>
        <taxon>Oppiidae</taxon>
        <taxon>Oppiella</taxon>
    </lineage>
</organism>
<proteinExistence type="predicted"/>
<dbReference type="EMBL" id="OC914976">
    <property type="protein sequence ID" value="CAD7637913.1"/>
    <property type="molecule type" value="Genomic_DNA"/>
</dbReference>
<feature type="region of interest" description="Disordered" evidence="1">
    <location>
        <begin position="1"/>
        <end position="21"/>
    </location>
</feature>
<keyword evidence="3" id="KW-1185">Reference proteome</keyword>
<evidence type="ECO:0000313" key="3">
    <source>
        <dbReference type="Proteomes" id="UP000728032"/>
    </source>
</evidence>
<dbReference type="EMBL" id="CAJPVJ010000151">
    <property type="protein sequence ID" value="CAG2161490.1"/>
    <property type="molecule type" value="Genomic_DNA"/>
</dbReference>
<accession>A0A7R9Q9S7</accession>
<dbReference type="Proteomes" id="UP000728032">
    <property type="component" value="Unassembled WGS sequence"/>
</dbReference>
<sequence length="94" mass="10818">MSSKRHRDDEEEDGDNGKRVCRSHAYDSHSVSLRWPFNQLMKVRPNKVMSRSVDICEKCCSCVAVMTISDGTQLCHFCERRVLNNLFTPSPVNK</sequence>
<protein>
    <submittedName>
        <fullName evidence="2">Uncharacterized protein</fullName>
    </submittedName>
</protein>
<evidence type="ECO:0000256" key="1">
    <source>
        <dbReference type="SAM" id="MobiDB-lite"/>
    </source>
</evidence>